<dbReference type="STRING" id="1385519.N801_08875"/>
<gene>
    <name evidence="1" type="ORF">N801_08875</name>
</gene>
<dbReference type="InterPro" id="IPR019292">
    <property type="entry name" value="McrC"/>
</dbReference>
<evidence type="ECO:0000313" key="2">
    <source>
        <dbReference type="Proteomes" id="UP000030013"/>
    </source>
</evidence>
<organism evidence="1 2">
    <name type="scientific">Knoellia aerolata DSM 18566</name>
    <dbReference type="NCBI Taxonomy" id="1385519"/>
    <lineage>
        <taxon>Bacteria</taxon>
        <taxon>Bacillati</taxon>
        <taxon>Actinomycetota</taxon>
        <taxon>Actinomycetes</taxon>
        <taxon>Micrococcales</taxon>
        <taxon>Intrasporangiaceae</taxon>
        <taxon>Knoellia</taxon>
    </lineage>
</organism>
<dbReference type="PANTHER" id="PTHR38733">
    <property type="entry name" value="PROTEIN MCRC"/>
    <property type="match status" value="1"/>
</dbReference>
<dbReference type="EMBL" id="AVPL01000022">
    <property type="protein sequence ID" value="KGN41185.1"/>
    <property type="molecule type" value="Genomic_DNA"/>
</dbReference>
<dbReference type="Proteomes" id="UP000030013">
    <property type="component" value="Unassembled WGS sequence"/>
</dbReference>
<accession>A0A0A0JUV6</accession>
<dbReference type="AlphaFoldDB" id="A0A0A0JUV6"/>
<evidence type="ECO:0008006" key="3">
    <source>
        <dbReference type="Google" id="ProtNLM"/>
    </source>
</evidence>
<keyword evidence="2" id="KW-1185">Reference proteome</keyword>
<comment type="caution">
    <text evidence="1">The sequence shown here is derived from an EMBL/GenBank/DDBJ whole genome shotgun (WGS) entry which is preliminary data.</text>
</comment>
<sequence length="305" mass="33466">MAHSLARAADRALARGVVQGYRTTDEALRTIRGRIRFGDQLRARPGMWVPVEVTHDDFTVDTVENRILRAALRIMLAVPRLDDGVRRRLAHLDGRLEGVEVLRPGSPVPSWTPSRLNERYQPALRLAEVVLRNCSAKPSQEGIEMASFVVTMWKVFEDFVTIALTEALAPHPGRTHAQLPAFLAGAGSWERGEVPMNVDVVHRADDGRPLVVFDAKYKVASASGQYANADHYQMLAYCTALKVPRAWLIYAGGGSSTRTRTIKNIGVEVVEAPLDLSQSPNVVLRQVAQIATEALAGTTSKQEAG</sequence>
<proteinExistence type="predicted"/>
<dbReference type="eggNOG" id="COG4268">
    <property type="taxonomic scope" value="Bacteria"/>
</dbReference>
<evidence type="ECO:0000313" key="1">
    <source>
        <dbReference type="EMBL" id="KGN41185.1"/>
    </source>
</evidence>
<dbReference type="PANTHER" id="PTHR38733:SF1">
    <property type="entry name" value="TYPE IV METHYL-DIRECTED RESTRICTION ENZYME ECOKMCRBC"/>
    <property type="match status" value="1"/>
</dbReference>
<reference evidence="1 2" key="1">
    <citation type="submission" date="2013-08" db="EMBL/GenBank/DDBJ databases">
        <title>The genome sequence of Knoellia aerolata.</title>
        <authorList>
            <person name="Zhu W."/>
            <person name="Wang G."/>
        </authorList>
    </citation>
    <scope>NUCLEOTIDE SEQUENCE [LARGE SCALE GENOMIC DNA]</scope>
    <source>
        <strain evidence="1 2">DSM 18566</strain>
    </source>
</reference>
<dbReference type="Pfam" id="PF10117">
    <property type="entry name" value="McrBC"/>
    <property type="match status" value="1"/>
</dbReference>
<name>A0A0A0JUV6_9MICO</name>
<protein>
    <recommendedName>
        <fullName evidence="3">Restriction endonuclease</fullName>
    </recommendedName>
</protein>